<dbReference type="Pfam" id="PF10292">
    <property type="entry name" value="7TM_GPCR_Srab"/>
    <property type="match status" value="1"/>
</dbReference>
<evidence type="ECO:0000256" key="4">
    <source>
        <dbReference type="ARBA" id="ARBA00023136"/>
    </source>
</evidence>
<dbReference type="AlphaFoldDB" id="A0AA39GTI5"/>
<keyword evidence="4 5" id="KW-0472">Membrane</keyword>
<feature type="transmembrane region" description="Helical" evidence="5">
    <location>
        <begin position="236"/>
        <end position="258"/>
    </location>
</feature>
<evidence type="ECO:0000313" key="7">
    <source>
        <dbReference type="Proteomes" id="UP001175271"/>
    </source>
</evidence>
<comment type="subcellular location">
    <subcellularLocation>
        <location evidence="1">Membrane</location>
        <topology evidence="1">Multi-pass membrane protein</topology>
    </subcellularLocation>
</comment>
<reference evidence="6" key="1">
    <citation type="submission" date="2023-06" db="EMBL/GenBank/DDBJ databases">
        <title>Genomic analysis of the entomopathogenic nematode Steinernema hermaphroditum.</title>
        <authorList>
            <person name="Schwarz E.M."/>
            <person name="Heppert J.K."/>
            <person name="Baniya A."/>
            <person name="Schwartz H.T."/>
            <person name="Tan C.-H."/>
            <person name="Antoshechkin I."/>
            <person name="Sternberg P.W."/>
            <person name="Goodrich-Blair H."/>
            <person name="Dillman A.R."/>
        </authorList>
    </citation>
    <scope>NUCLEOTIDE SEQUENCE</scope>
    <source>
        <strain evidence="6">PS9179</strain>
        <tissue evidence="6">Whole animal</tissue>
    </source>
</reference>
<evidence type="ECO:0008006" key="8">
    <source>
        <dbReference type="Google" id="ProtNLM"/>
    </source>
</evidence>
<proteinExistence type="predicted"/>
<keyword evidence="3 5" id="KW-1133">Transmembrane helix</keyword>
<organism evidence="6 7">
    <name type="scientific">Steinernema hermaphroditum</name>
    <dbReference type="NCBI Taxonomy" id="289476"/>
    <lineage>
        <taxon>Eukaryota</taxon>
        <taxon>Metazoa</taxon>
        <taxon>Ecdysozoa</taxon>
        <taxon>Nematoda</taxon>
        <taxon>Chromadorea</taxon>
        <taxon>Rhabditida</taxon>
        <taxon>Tylenchina</taxon>
        <taxon>Panagrolaimomorpha</taxon>
        <taxon>Strongyloidoidea</taxon>
        <taxon>Steinernematidae</taxon>
        <taxon>Steinernema</taxon>
    </lineage>
</organism>
<feature type="transmembrane region" description="Helical" evidence="5">
    <location>
        <begin position="20"/>
        <end position="43"/>
    </location>
</feature>
<accession>A0AA39GTI5</accession>
<gene>
    <name evidence="6" type="ORF">QR680_000128</name>
</gene>
<evidence type="ECO:0000256" key="3">
    <source>
        <dbReference type="ARBA" id="ARBA00022989"/>
    </source>
</evidence>
<feature type="transmembrane region" description="Helical" evidence="5">
    <location>
        <begin position="142"/>
        <end position="161"/>
    </location>
</feature>
<keyword evidence="2 5" id="KW-0812">Transmembrane</keyword>
<feature type="transmembrane region" description="Helical" evidence="5">
    <location>
        <begin position="64"/>
        <end position="83"/>
    </location>
</feature>
<evidence type="ECO:0000256" key="2">
    <source>
        <dbReference type="ARBA" id="ARBA00022692"/>
    </source>
</evidence>
<evidence type="ECO:0000313" key="6">
    <source>
        <dbReference type="EMBL" id="KAK0393277.1"/>
    </source>
</evidence>
<evidence type="ECO:0000256" key="5">
    <source>
        <dbReference type="SAM" id="Phobius"/>
    </source>
</evidence>
<dbReference type="GO" id="GO:0016020">
    <property type="term" value="C:membrane"/>
    <property type="evidence" value="ECO:0007669"/>
    <property type="project" value="UniProtKB-SubCell"/>
</dbReference>
<sequence length="368" mass="42716">MLQIDETQCSNDQNLNNDFPIMAVVKIVISIAAFFLTASLFVFHTRKFAVHPNTRLIMKSHYTLALFNGVAQAVVPIYEIYNYTFFGSKCYLTTHAHCVLLTIWPYFAICAVGYSLTWISLERLHAFVLYRYFNTSPKRWMGYVFVFGQWMTPIVEIASMLRPCDFKRPISRCSFIIQENVHVFFTFIIIFLCFELFAAIVFVTINILAKKERMTHFNGSDIAFTRRYELQQMLRTLSLLIPTVTLHSTVFLLPYTIVDILIGRLEVMEQDRFLFFIDLLDWSSLYGVALPIIIYTRKAIAQRLFKRNIQINVSETQDKHFLSLKNNWDCALSSTINLRAKSARKSVIIPTTNGQQHCRELVARGSIE</sequence>
<name>A0AA39GTI5_9BILA</name>
<feature type="transmembrane region" description="Helical" evidence="5">
    <location>
        <begin position="273"/>
        <end position="296"/>
    </location>
</feature>
<dbReference type="PANTHER" id="PTHR46561:SF11">
    <property type="entry name" value="SERPENTINE RECEPTOR CLASS ALPHA_BETA-14"/>
    <property type="match status" value="1"/>
</dbReference>
<keyword evidence="7" id="KW-1185">Reference proteome</keyword>
<feature type="transmembrane region" description="Helical" evidence="5">
    <location>
        <begin position="181"/>
        <end position="209"/>
    </location>
</feature>
<protein>
    <recommendedName>
        <fullName evidence="8">G-protein coupled receptors family 1 profile domain-containing protein</fullName>
    </recommendedName>
</protein>
<dbReference type="InterPro" id="IPR053286">
    <property type="entry name" value="Nematode_rcpt-like_srab"/>
</dbReference>
<dbReference type="PANTHER" id="PTHR46561">
    <property type="entry name" value="SERPENTINE RECEPTOR, CLASS AB (CLASS A-LIKE)-RELATED"/>
    <property type="match status" value="1"/>
</dbReference>
<dbReference type="EMBL" id="JAUCMV010000005">
    <property type="protein sequence ID" value="KAK0393277.1"/>
    <property type="molecule type" value="Genomic_DNA"/>
</dbReference>
<evidence type="ECO:0000256" key="1">
    <source>
        <dbReference type="ARBA" id="ARBA00004141"/>
    </source>
</evidence>
<dbReference type="InterPro" id="IPR019408">
    <property type="entry name" value="7TM_GPCR_serpentine_rcpt_Srab"/>
</dbReference>
<dbReference type="Proteomes" id="UP001175271">
    <property type="component" value="Unassembled WGS sequence"/>
</dbReference>
<comment type="caution">
    <text evidence="6">The sequence shown here is derived from an EMBL/GenBank/DDBJ whole genome shotgun (WGS) entry which is preliminary data.</text>
</comment>
<feature type="transmembrane region" description="Helical" evidence="5">
    <location>
        <begin position="103"/>
        <end position="121"/>
    </location>
</feature>